<accession>A0A367RTY6</accession>
<dbReference type="AlphaFoldDB" id="A0A367RTY6"/>
<gene>
    <name evidence="1" type="ORF">A6770_38905</name>
</gene>
<evidence type="ECO:0000313" key="2">
    <source>
        <dbReference type="Proteomes" id="UP000252107"/>
    </source>
</evidence>
<dbReference type="Proteomes" id="UP000252107">
    <property type="component" value="Unassembled WGS sequence"/>
</dbReference>
<proteinExistence type="predicted"/>
<evidence type="ECO:0000313" key="1">
    <source>
        <dbReference type="EMBL" id="RCJ39114.1"/>
    </source>
</evidence>
<organism evidence="1 2">
    <name type="scientific">Nostoc minutum NIES-26</name>
    <dbReference type="NCBI Taxonomy" id="1844469"/>
    <lineage>
        <taxon>Bacteria</taxon>
        <taxon>Bacillati</taxon>
        <taxon>Cyanobacteriota</taxon>
        <taxon>Cyanophyceae</taxon>
        <taxon>Nostocales</taxon>
        <taxon>Nostocaceae</taxon>
        <taxon>Nostoc</taxon>
    </lineage>
</organism>
<dbReference type="EMBL" id="LXQD01000077">
    <property type="protein sequence ID" value="RCJ39114.1"/>
    <property type="molecule type" value="Genomic_DNA"/>
</dbReference>
<comment type="caution">
    <text evidence="1">The sequence shown here is derived from an EMBL/GenBank/DDBJ whole genome shotgun (WGS) entry which is preliminary data.</text>
</comment>
<keyword evidence="2" id="KW-1185">Reference proteome</keyword>
<sequence>MKARFQLQKYQCYCITHHYQLQGRLATNNVIGEDVILYCLGNIKLNLLIGERFRLLKESSKT</sequence>
<protein>
    <submittedName>
        <fullName evidence="1">Uncharacterized protein</fullName>
    </submittedName>
</protein>
<name>A0A367RTY6_9NOSO</name>
<reference evidence="1" key="1">
    <citation type="submission" date="2016-04" db="EMBL/GenBank/DDBJ databases">
        <authorList>
            <person name="Tabuchi Yagui T.R."/>
        </authorList>
    </citation>
    <scope>NUCLEOTIDE SEQUENCE [LARGE SCALE GENOMIC DNA]</scope>
    <source>
        <strain evidence="1">NIES-26</strain>
    </source>
</reference>